<comment type="caution">
    <text evidence="1">The sequence shown here is derived from an EMBL/GenBank/DDBJ whole genome shotgun (WGS) entry which is preliminary data.</text>
</comment>
<gene>
    <name evidence="1" type="ORF">BN2476_960091</name>
</gene>
<sequence>MKSSHGTVLKRCGFLASHTGERPSLIRKLRRLFYSLPGVQQSLHYWPHSQRVYQLPVVATNQCEHTSLTRTSRSLSGHSTK</sequence>
<keyword evidence="2" id="KW-1185">Reference proteome</keyword>
<dbReference type="Proteomes" id="UP000195569">
    <property type="component" value="Unassembled WGS sequence"/>
</dbReference>
<organism evidence="1 2">
    <name type="scientific">Paraburkholderia piptadeniae</name>
    <dbReference type="NCBI Taxonomy" id="1701573"/>
    <lineage>
        <taxon>Bacteria</taxon>
        <taxon>Pseudomonadati</taxon>
        <taxon>Pseudomonadota</taxon>
        <taxon>Betaproteobacteria</taxon>
        <taxon>Burkholderiales</taxon>
        <taxon>Burkholderiaceae</taxon>
        <taxon>Paraburkholderia</taxon>
    </lineage>
</organism>
<protein>
    <submittedName>
        <fullName evidence="1">Uncharacterized protein</fullName>
    </submittedName>
</protein>
<dbReference type="AlphaFoldDB" id="A0A1N7SU81"/>
<dbReference type="EMBL" id="CYGY02000096">
    <property type="protein sequence ID" value="SIT50940.1"/>
    <property type="molecule type" value="Genomic_DNA"/>
</dbReference>
<evidence type="ECO:0000313" key="2">
    <source>
        <dbReference type="Proteomes" id="UP000195569"/>
    </source>
</evidence>
<reference evidence="1" key="1">
    <citation type="submission" date="2016-12" db="EMBL/GenBank/DDBJ databases">
        <authorList>
            <person name="Moulin L."/>
        </authorList>
    </citation>
    <scope>NUCLEOTIDE SEQUENCE [LARGE SCALE GENOMIC DNA]</scope>
    <source>
        <strain evidence="1">STM 7183</strain>
    </source>
</reference>
<name>A0A1N7SU81_9BURK</name>
<evidence type="ECO:0000313" key="1">
    <source>
        <dbReference type="EMBL" id="SIT50940.1"/>
    </source>
</evidence>
<accession>A0A1N7SU81</accession>
<proteinExistence type="predicted"/>